<feature type="region of interest" description="Disordered" evidence="5">
    <location>
        <begin position="253"/>
        <end position="272"/>
    </location>
</feature>
<comment type="caution">
    <text evidence="6">The sequence shown here is derived from an EMBL/GenBank/DDBJ whole genome shotgun (WGS) entry which is preliminary data.</text>
</comment>
<dbReference type="Gene3D" id="1.25.40.20">
    <property type="entry name" value="Ankyrin repeat-containing domain"/>
    <property type="match status" value="1"/>
</dbReference>
<dbReference type="PROSITE" id="PS50297">
    <property type="entry name" value="ANK_REP_REGION"/>
    <property type="match status" value="2"/>
</dbReference>
<keyword evidence="4" id="KW-0175">Coiled coil</keyword>
<proteinExistence type="predicted"/>
<name>A0A1R2C176_9CILI</name>
<dbReference type="Gene3D" id="3.30.40.10">
    <property type="entry name" value="Zinc/RING finger domain, C3HC4 (zinc finger)"/>
    <property type="match status" value="1"/>
</dbReference>
<dbReference type="Proteomes" id="UP000187209">
    <property type="component" value="Unassembled WGS sequence"/>
</dbReference>
<keyword evidence="1" id="KW-0677">Repeat</keyword>
<gene>
    <name evidence="6" type="ORF">SteCoe_16427</name>
</gene>
<keyword evidence="7" id="KW-1185">Reference proteome</keyword>
<evidence type="ECO:0000256" key="4">
    <source>
        <dbReference type="SAM" id="Coils"/>
    </source>
</evidence>
<feature type="coiled-coil region" evidence="4">
    <location>
        <begin position="6"/>
        <end position="47"/>
    </location>
</feature>
<feature type="repeat" description="ANK" evidence="3">
    <location>
        <begin position="189"/>
        <end position="222"/>
    </location>
</feature>
<dbReference type="InterPro" id="IPR013083">
    <property type="entry name" value="Znf_RING/FYVE/PHD"/>
</dbReference>
<sequence>MQISKTSALKKRIHELEEENSSINQQLIEARAQIDSLQKENTALYKRLGAYIPLGPKVKHSDPEIPSSSESSLCENCNQEVPTNNFDLHRVQCLRRITKCPACKIPVQISQIDNHIKSKIGEFEDLVKDIEEGNIASLNDREIHGCKFDIREPNETENSLLHVAIRTGKLEVIQFLISKGLNVNTVNTFGETPLHMVCGKYKDMTSIQFLVSKGADIKIKNSMGDSPMDIAKRNAFHEAQLFFQQKMSIGRPGSSAVHIRPNTGGHLIHRNN</sequence>
<evidence type="ECO:0000256" key="2">
    <source>
        <dbReference type="ARBA" id="ARBA00023043"/>
    </source>
</evidence>
<keyword evidence="2 3" id="KW-0040">ANK repeat</keyword>
<reference evidence="6 7" key="1">
    <citation type="submission" date="2016-11" db="EMBL/GenBank/DDBJ databases">
        <title>The macronuclear genome of Stentor coeruleus: a giant cell with tiny introns.</title>
        <authorList>
            <person name="Slabodnick M."/>
            <person name="Ruby J.G."/>
            <person name="Reiff S.B."/>
            <person name="Swart E.C."/>
            <person name="Gosai S."/>
            <person name="Prabakaran S."/>
            <person name="Witkowska E."/>
            <person name="Larue G.E."/>
            <person name="Fisher S."/>
            <person name="Freeman R.M."/>
            <person name="Gunawardena J."/>
            <person name="Chu W."/>
            <person name="Stover N.A."/>
            <person name="Gregory B.D."/>
            <person name="Nowacki M."/>
            <person name="Derisi J."/>
            <person name="Roy S.W."/>
            <person name="Marshall W.F."/>
            <person name="Sood P."/>
        </authorList>
    </citation>
    <scope>NUCLEOTIDE SEQUENCE [LARGE SCALE GENOMIC DNA]</scope>
    <source>
        <strain evidence="6">WM001</strain>
    </source>
</reference>
<dbReference type="PROSITE" id="PS50088">
    <property type="entry name" value="ANK_REPEAT"/>
    <property type="match status" value="2"/>
</dbReference>
<evidence type="ECO:0000313" key="6">
    <source>
        <dbReference type="EMBL" id="OMJ82778.1"/>
    </source>
</evidence>
<dbReference type="InterPro" id="IPR036770">
    <property type="entry name" value="Ankyrin_rpt-contain_sf"/>
</dbReference>
<dbReference type="Pfam" id="PF12796">
    <property type="entry name" value="Ank_2"/>
    <property type="match status" value="1"/>
</dbReference>
<accession>A0A1R2C176</accession>
<dbReference type="SMART" id="SM00248">
    <property type="entry name" value="ANK"/>
    <property type="match status" value="2"/>
</dbReference>
<dbReference type="PANTHER" id="PTHR24161:SF85">
    <property type="entry name" value="PALMITOYLTRANSFERASE HIP14"/>
    <property type="match status" value="1"/>
</dbReference>
<organism evidence="6 7">
    <name type="scientific">Stentor coeruleus</name>
    <dbReference type="NCBI Taxonomy" id="5963"/>
    <lineage>
        <taxon>Eukaryota</taxon>
        <taxon>Sar</taxon>
        <taxon>Alveolata</taxon>
        <taxon>Ciliophora</taxon>
        <taxon>Postciliodesmatophora</taxon>
        <taxon>Heterotrichea</taxon>
        <taxon>Heterotrichida</taxon>
        <taxon>Stentoridae</taxon>
        <taxon>Stentor</taxon>
    </lineage>
</organism>
<protein>
    <submittedName>
        <fullName evidence="6">Uncharacterized protein</fullName>
    </submittedName>
</protein>
<evidence type="ECO:0000313" key="7">
    <source>
        <dbReference type="Proteomes" id="UP000187209"/>
    </source>
</evidence>
<dbReference type="EMBL" id="MPUH01000327">
    <property type="protein sequence ID" value="OMJ82778.1"/>
    <property type="molecule type" value="Genomic_DNA"/>
</dbReference>
<dbReference type="InterPro" id="IPR002110">
    <property type="entry name" value="Ankyrin_rpt"/>
</dbReference>
<evidence type="ECO:0000256" key="1">
    <source>
        <dbReference type="ARBA" id="ARBA00022737"/>
    </source>
</evidence>
<dbReference type="AlphaFoldDB" id="A0A1R2C176"/>
<dbReference type="PANTHER" id="PTHR24161">
    <property type="entry name" value="ANK_REP_REGION DOMAIN-CONTAINING PROTEIN-RELATED"/>
    <property type="match status" value="1"/>
</dbReference>
<dbReference type="SUPFAM" id="SSF48403">
    <property type="entry name" value="Ankyrin repeat"/>
    <property type="match status" value="1"/>
</dbReference>
<evidence type="ECO:0000256" key="5">
    <source>
        <dbReference type="SAM" id="MobiDB-lite"/>
    </source>
</evidence>
<dbReference type="OrthoDB" id="194358at2759"/>
<evidence type="ECO:0000256" key="3">
    <source>
        <dbReference type="PROSITE-ProRule" id="PRU00023"/>
    </source>
</evidence>
<feature type="repeat" description="ANK" evidence="3">
    <location>
        <begin position="156"/>
        <end position="188"/>
    </location>
</feature>